<sequence length="109" mass="12265">MNMNLVIADNLGFQAHHLYEQASEFPEYAARNEAAAKEVENLEVLFRNDDTDEDVLREFTVTLGEIDGAASETQAYKRALEDIGFNSHYESAEDFLLAVIEQIKLPVIA</sequence>
<dbReference type="Proteomes" id="UP000253420">
    <property type="component" value="Unassembled WGS sequence"/>
</dbReference>
<gene>
    <name evidence="1" type="ORF">DUT91_09670</name>
</gene>
<proteinExistence type="predicted"/>
<accession>A0A368K2X0</accession>
<evidence type="ECO:0000313" key="2">
    <source>
        <dbReference type="Proteomes" id="UP000253420"/>
    </source>
</evidence>
<dbReference type="RefSeq" id="WP_114440212.1">
    <property type="nucleotide sequence ID" value="NZ_QOZG01000004.1"/>
</dbReference>
<comment type="caution">
    <text evidence="1">The sequence shown here is derived from an EMBL/GenBank/DDBJ whole genome shotgun (WGS) entry which is preliminary data.</text>
</comment>
<protein>
    <submittedName>
        <fullName evidence="1">Uncharacterized protein</fullName>
    </submittedName>
</protein>
<dbReference type="EMBL" id="QOZG01000004">
    <property type="protein sequence ID" value="RCS23571.1"/>
    <property type="molecule type" value="Genomic_DNA"/>
</dbReference>
<name>A0A368K2X0_9HYPH</name>
<dbReference type="AlphaFoldDB" id="A0A368K2X0"/>
<keyword evidence="2" id="KW-1185">Reference proteome</keyword>
<evidence type="ECO:0000313" key="1">
    <source>
        <dbReference type="EMBL" id="RCS23571.1"/>
    </source>
</evidence>
<reference evidence="1 2" key="1">
    <citation type="submission" date="2018-07" db="EMBL/GenBank/DDBJ databases">
        <title>The draft genome of Phyllobacterium salinisoli.</title>
        <authorList>
            <person name="Liu L."/>
            <person name="Li L."/>
            <person name="Zhang X."/>
            <person name="Liang L."/>
        </authorList>
    </citation>
    <scope>NUCLEOTIDE SEQUENCE [LARGE SCALE GENOMIC DNA]</scope>
    <source>
        <strain evidence="1 2">LLAN61</strain>
    </source>
</reference>
<organism evidence="1 2">
    <name type="scientific">Phyllobacterium salinisoli</name>
    <dbReference type="NCBI Taxonomy" id="1899321"/>
    <lineage>
        <taxon>Bacteria</taxon>
        <taxon>Pseudomonadati</taxon>
        <taxon>Pseudomonadota</taxon>
        <taxon>Alphaproteobacteria</taxon>
        <taxon>Hyphomicrobiales</taxon>
        <taxon>Phyllobacteriaceae</taxon>
        <taxon>Phyllobacterium</taxon>
    </lineage>
</organism>